<gene>
    <name evidence="1" type="ORF">EJK80_05985</name>
</gene>
<proteinExistence type="predicted"/>
<dbReference type="GeneID" id="79853719"/>
<organism evidence="1 2">
    <name type="scientific">Corynebacterium phoceense</name>
    <dbReference type="NCBI Taxonomy" id="1686286"/>
    <lineage>
        <taxon>Bacteria</taxon>
        <taxon>Bacillati</taxon>
        <taxon>Actinomycetota</taxon>
        <taxon>Actinomycetes</taxon>
        <taxon>Mycobacteriales</taxon>
        <taxon>Corynebacteriaceae</taxon>
        <taxon>Corynebacterium</taxon>
    </lineage>
</organism>
<dbReference type="AlphaFoldDB" id="A0A540R746"/>
<dbReference type="STRING" id="1686286.GCA_900092335_02594"/>
<evidence type="ECO:0000313" key="1">
    <source>
        <dbReference type="EMBL" id="TQE43556.1"/>
    </source>
</evidence>
<comment type="caution">
    <text evidence="1">The sequence shown here is derived from an EMBL/GenBank/DDBJ whole genome shotgun (WGS) entry which is preliminary data.</text>
</comment>
<name>A0A540R746_9CORY</name>
<accession>A0A540R746</accession>
<dbReference type="RefSeq" id="WP_068802052.1">
    <property type="nucleotide sequence ID" value="NZ_LT596208.1"/>
</dbReference>
<keyword evidence="2" id="KW-1185">Reference proteome</keyword>
<protein>
    <submittedName>
        <fullName evidence="1">Uncharacterized protein</fullName>
    </submittedName>
</protein>
<sequence>MTTYYRIQSQNRPNILNPENQYSYSWNDQGADPRHGISVMDDREALAEYIAQTGIQWDETWELLEVEGTTSEDEDEDAHMGARLIIPTAIVSREPIEESFMEEIFDAFEQLAA</sequence>
<dbReference type="EMBL" id="VHIR01000007">
    <property type="protein sequence ID" value="TQE43556.1"/>
    <property type="molecule type" value="Genomic_DNA"/>
</dbReference>
<evidence type="ECO:0000313" key="2">
    <source>
        <dbReference type="Proteomes" id="UP000318080"/>
    </source>
</evidence>
<reference evidence="1 2" key="1">
    <citation type="submission" date="2019-06" db="EMBL/GenBank/DDBJ databases">
        <title>Draft genome of C. phoceense Strain 272.</title>
        <authorList>
            <person name="Pacheco L.G.C."/>
            <person name="Barberis C.M."/>
            <person name="Almuzara M.N."/>
            <person name="Traglia G.M."/>
            <person name="Santos C.S."/>
            <person name="Rocha D.J.P.G."/>
            <person name="Aguiar E.R.G.R."/>
            <person name="Vay C.A."/>
        </authorList>
    </citation>
    <scope>NUCLEOTIDE SEQUENCE [LARGE SCALE GENOMIC DNA]</scope>
    <source>
        <strain evidence="1 2">272</strain>
    </source>
</reference>
<dbReference type="Proteomes" id="UP000318080">
    <property type="component" value="Unassembled WGS sequence"/>
</dbReference>